<evidence type="ECO:0000256" key="1">
    <source>
        <dbReference type="ARBA" id="ARBA00009776"/>
    </source>
</evidence>
<gene>
    <name evidence="11 14" type="primary">tmk</name>
    <name evidence="14" type="ORF">CSQ87_02545</name>
</gene>
<dbReference type="PANTHER" id="PTHR10344:SF4">
    <property type="entry name" value="UMP-CMP KINASE 2, MITOCHONDRIAL"/>
    <property type="match status" value="1"/>
</dbReference>
<dbReference type="GO" id="GO:0004798">
    <property type="term" value="F:dTMP kinase activity"/>
    <property type="evidence" value="ECO:0007669"/>
    <property type="project" value="UniProtKB-UniRule"/>
</dbReference>
<comment type="caution">
    <text evidence="14">The sequence shown here is derived from an EMBL/GenBank/DDBJ whole genome shotgun (WGS) entry which is preliminary data.</text>
</comment>
<dbReference type="GO" id="GO:0006233">
    <property type="term" value="P:dTDP biosynthetic process"/>
    <property type="evidence" value="ECO:0007669"/>
    <property type="project" value="InterPro"/>
</dbReference>
<comment type="similarity">
    <text evidence="1 11">Belongs to the thymidylate kinase family.</text>
</comment>
<feature type="compositionally biased region" description="Basic and acidic residues" evidence="12">
    <location>
        <begin position="223"/>
        <end position="237"/>
    </location>
</feature>
<evidence type="ECO:0000256" key="5">
    <source>
        <dbReference type="ARBA" id="ARBA00022727"/>
    </source>
</evidence>
<comment type="catalytic activity">
    <reaction evidence="9 11">
        <text>dTMP + ATP = dTDP + ADP</text>
        <dbReference type="Rhea" id="RHEA:13517"/>
        <dbReference type="ChEBI" id="CHEBI:30616"/>
        <dbReference type="ChEBI" id="CHEBI:58369"/>
        <dbReference type="ChEBI" id="CHEBI:63528"/>
        <dbReference type="ChEBI" id="CHEBI:456216"/>
        <dbReference type="EC" id="2.7.4.9"/>
    </reaction>
</comment>
<sequence>MAGLFVSFEGVDGVGKTTQVERLRQYLESRGRTVLVTREPGGTPLGATLRRLLLRNVAEDAADIAPRAEALIFAADRAQHVAETIRPALARGEVVITDRYLDSSLAYQAGGRELTAKEIRDLSMWATNGLLPARTYLLDMDPAASHARLQHDEDRMESAGDDFQNRTRRAFLDLAADEPDRFRVIDAAQTVETVWERIREDIDRLIDGLIDGSAGETSAESVKATEEPVGKSSGESR</sequence>
<dbReference type="Gene3D" id="3.40.50.300">
    <property type="entry name" value="P-loop containing nucleotide triphosphate hydrolases"/>
    <property type="match status" value="1"/>
</dbReference>
<dbReference type="InterPro" id="IPR027417">
    <property type="entry name" value="P-loop_NTPase"/>
</dbReference>
<dbReference type="EMBL" id="PEBK01000002">
    <property type="protein sequence ID" value="PJM75777.1"/>
    <property type="molecule type" value="Genomic_DNA"/>
</dbReference>
<dbReference type="RefSeq" id="WP_100512311.1">
    <property type="nucleotide sequence ID" value="NZ_PEBK01000002.1"/>
</dbReference>
<evidence type="ECO:0000256" key="4">
    <source>
        <dbReference type="ARBA" id="ARBA00022679"/>
    </source>
</evidence>
<feature type="binding site" evidence="11">
    <location>
        <begin position="10"/>
        <end position="17"/>
    </location>
    <ligand>
        <name>ATP</name>
        <dbReference type="ChEBI" id="CHEBI:30616"/>
    </ligand>
</feature>
<keyword evidence="15" id="KW-1185">Reference proteome</keyword>
<dbReference type="InterPro" id="IPR018095">
    <property type="entry name" value="Thymidylate_kin_CS"/>
</dbReference>
<evidence type="ECO:0000259" key="13">
    <source>
        <dbReference type="Pfam" id="PF02223"/>
    </source>
</evidence>
<dbReference type="OrthoDB" id="9774907at2"/>
<evidence type="ECO:0000256" key="12">
    <source>
        <dbReference type="SAM" id="MobiDB-lite"/>
    </source>
</evidence>
<proteinExistence type="inferred from homology"/>
<dbReference type="HAMAP" id="MF_00165">
    <property type="entry name" value="Thymidylate_kinase"/>
    <property type="match status" value="1"/>
</dbReference>
<dbReference type="GO" id="GO:0005524">
    <property type="term" value="F:ATP binding"/>
    <property type="evidence" value="ECO:0007669"/>
    <property type="project" value="UniProtKB-UniRule"/>
</dbReference>
<reference evidence="14 15" key="1">
    <citation type="submission" date="2017-10" db="EMBL/GenBank/DDBJ databases">
        <title>Draft genome sequences of strains TRE 1, TRE 9, TRE H and TRI 7, isolated from tamarins, belonging to four potential novel Bifidobacterium species.</title>
        <authorList>
            <person name="Mattarelli P."/>
            <person name="Modesto M."/>
            <person name="Puglisi E."/>
            <person name="Morelli L."/>
            <person name="Spezio C."/>
            <person name="Bonetti A."/>
            <person name="Sandri C."/>
        </authorList>
    </citation>
    <scope>NUCLEOTIDE SEQUENCE [LARGE SCALE GENOMIC DNA]</scope>
    <source>
        <strain evidence="15">TRI7</strain>
    </source>
</reference>
<dbReference type="SUPFAM" id="SSF52540">
    <property type="entry name" value="P-loop containing nucleoside triphosphate hydrolases"/>
    <property type="match status" value="1"/>
</dbReference>
<dbReference type="GO" id="GO:0006235">
    <property type="term" value="P:dTTP biosynthetic process"/>
    <property type="evidence" value="ECO:0007669"/>
    <property type="project" value="UniProtKB-UniRule"/>
</dbReference>
<feature type="region of interest" description="Disordered" evidence="12">
    <location>
        <begin position="214"/>
        <end position="237"/>
    </location>
</feature>
<dbReference type="EC" id="2.7.4.9" evidence="2 11"/>
<dbReference type="FunFam" id="3.40.50.300:FF:000225">
    <property type="entry name" value="Thymidylate kinase"/>
    <property type="match status" value="1"/>
</dbReference>
<feature type="domain" description="Thymidylate kinase-like" evidence="13">
    <location>
        <begin position="8"/>
        <end position="198"/>
    </location>
</feature>
<dbReference type="PANTHER" id="PTHR10344">
    <property type="entry name" value="THYMIDYLATE KINASE"/>
    <property type="match status" value="1"/>
</dbReference>
<dbReference type="PROSITE" id="PS01331">
    <property type="entry name" value="THYMIDYLATE_KINASE"/>
    <property type="match status" value="1"/>
</dbReference>
<keyword evidence="4 11" id="KW-0808">Transferase</keyword>
<keyword evidence="5 11" id="KW-0545">Nucleotide biosynthesis</keyword>
<evidence type="ECO:0000256" key="7">
    <source>
        <dbReference type="ARBA" id="ARBA00022777"/>
    </source>
</evidence>
<dbReference type="GO" id="GO:0006227">
    <property type="term" value="P:dUDP biosynthetic process"/>
    <property type="evidence" value="ECO:0007669"/>
    <property type="project" value="TreeGrafter"/>
</dbReference>
<name>A0A2M9HG43_9BIFI</name>
<dbReference type="AlphaFoldDB" id="A0A2M9HG43"/>
<protein>
    <recommendedName>
        <fullName evidence="3 11">Thymidylate kinase</fullName>
        <ecNumber evidence="2 11">2.7.4.9</ecNumber>
    </recommendedName>
    <alternativeName>
        <fullName evidence="11">dTMP kinase</fullName>
    </alternativeName>
</protein>
<dbReference type="CDD" id="cd01672">
    <property type="entry name" value="TMPK"/>
    <property type="match status" value="1"/>
</dbReference>
<accession>A0A2M9HG43</accession>
<dbReference type="Pfam" id="PF02223">
    <property type="entry name" value="Thymidylate_kin"/>
    <property type="match status" value="1"/>
</dbReference>
<dbReference type="InterPro" id="IPR018094">
    <property type="entry name" value="Thymidylate_kinase"/>
</dbReference>
<organism evidence="14 15">
    <name type="scientific">Bifidobacterium simiarum</name>
    <dbReference type="NCBI Taxonomy" id="2045441"/>
    <lineage>
        <taxon>Bacteria</taxon>
        <taxon>Bacillati</taxon>
        <taxon>Actinomycetota</taxon>
        <taxon>Actinomycetes</taxon>
        <taxon>Bifidobacteriales</taxon>
        <taxon>Bifidobacteriaceae</taxon>
        <taxon>Bifidobacterium</taxon>
    </lineage>
</organism>
<evidence type="ECO:0000256" key="10">
    <source>
        <dbReference type="ARBA" id="ARBA00057735"/>
    </source>
</evidence>
<dbReference type="InterPro" id="IPR039430">
    <property type="entry name" value="Thymidylate_kin-like_dom"/>
</dbReference>
<keyword evidence="7 11" id="KW-0418">Kinase</keyword>
<evidence type="ECO:0000256" key="3">
    <source>
        <dbReference type="ARBA" id="ARBA00017144"/>
    </source>
</evidence>
<evidence type="ECO:0000256" key="8">
    <source>
        <dbReference type="ARBA" id="ARBA00022840"/>
    </source>
</evidence>
<evidence type="ECO:0000256" key="11">
    <source>
        <dbReference type="HAMAP-Rule" id="MF_00165"/>
    </source>
</evidence>
<dbReference type="NCBIfam" id="TIGR00041">
    <property type="entry name" value="DTMP_kinase"/>
    <property type="match status" value="1"/>
</dbReference>
<evidence type="ECO:0000313" key="14">
    <source>
        <dbReference type="EMBL" id="PJM75777.1"/>
    </source>
</evidence>
<evidence type="ECO:0000313" key="15">
    <source>
        <dbReference type="Proteomes" id="UP000231451"/>
    </source>
</evidence>
<dbReference type="GO" id="GO:0005829">
    <property type="term" value="C:cytosol"/>
    <property type="evidence" value="ECO:0007669"/>
    <property type="project" value="TreeGrafter"/>
</dbReference>
<evidence type="ECO:0000256" key="6">
    <source>
        <dbReference type="ARBA" id="ARBA00022741"/>
    </source>
</evidence>
<evidence type="ECO:0000256" key="9">
    <source>
        <dbReference type="ARBA" id="ARBA00048743"/>
    </source>
</evidence>
<keyword evidence="6 11" id="KW-0547">Nucleotide-binding</keyword>
<evidence type="ECO:0000256" key="2">
    <source>
        <dbReference type="ARBA" id="ARBA00012980"/>
    </source>
</evidence>
<comment type="function">
    <text evidence="10 11">Phosphorylation of dTMP to form dTDP in both de novo and salvage pathways of dTTP synthesis.</text>
</comment>
<keyword evidence="8 11" id="KW-0067">ATP-binding</keyword>
<dbReference type="Proteomes" id="UP000231451">
    <property type="component" value="Unassembled WGS sequence"/>
</dbReference>